<name>A0A1L9PR03_ASPVE</name>
<accession>A0A1L9PR03</accession>
<gene>
    <name evidence="1" type="ORF">ASPVEDRAFT_30471</name>
</gene>
<organism evidence="1 2">
    <name type="scientific">Aspergillus versicolor CBS 583.65</name>
    <dbReference type="NCBI Taxonomy" id="1036611"/>
    <lineage>
        <taxon>Eukaryota</taxon>
        <taxon>Fungi</taxon>
        <taxon>Dikarya</taxon>
        <taxon>Ascomycota</taxon>
        <taxon>Pezizomycotina</taxon>
        <taxon>Eurotiomycetes</taxon>
        <taxon>Eurotiomycetidae</taxon>
        <taxon>Eurotiales</taxon>
        <taxon>Aspergillaceae</taxon>
        <taxon>Aspergillus</taxon>
        <taxon>Aspergillus subgen. Nidulantes</taxon>
    </lineage>
</organism>
<evidence type="ECO:0000313" key="1">
    <source>
        <dbReference type="EMBL" id="OJJ03988.1"/>
    </source>
</evidence>
<proteinExistence type="predicted"/>
<sequence length="219" mass="25313">MNSTQWIGIEASGTLPVQTHVTDLDAPKSRLVAEHLARFIAQEGIKTFEISIGFWIPTRAWRWRVEAREPVWSKFALERLRHVQDKFADVVWTHTLQTRSIDDPQFGNWKDWLDECGRWRHASHVSMYRGIAFLEKRDGELWGDEIRDLLALKVHDLQVKGPLLGSSRLAPGRVDCEAYFEMVMRELVGDEGEGDGDTGEEAIQRSGILYNMLRRLKRL</sequence>
<evidence type="ECO:0000313" key="2">
    <source>
        <dbReference type="Proteomes" id="UP000184073"/>
    </source>
</evidence>
<dbReference type="VEuPathDB" id="FungiDB:ASPVEDRAFT_30471"/>
<dbReference type="AlphaFoldDB" id="A0A1L9PR03"/>
<dbReference type="GeneID" id="63725870"/>
<keyword evidence="2" id="KW-1185">Reference proteome</keyword>
<dbReference type="RefSeq" id="XP_040669750.1">
    <property type="nucleotide sequence ID" value="XM_040810359.1"/>
</dbReference>
<protein>
    <submittedName>
        <fullName evidence="1">Uncharacterized protein</fullName>
    </submittedName>
</protein>
<reference evidence="2" key="1">
    <citation type="journal article" date="2017" name="Genome Biol.">
        <title>Comparative genomics reveals high biological diversity and specific adaptations in the industrially and medically important fungal genus Aspergillus.</title>
        <authorList>
            <person name="de Vries R.P."/>
            <person name="Riley R."/>
            <person name="Wiebenga A."/>
            <person name="Aguilar-Osorio G."/>
            <person name="Amillis S."/>
            <person name="Uchima C.A."/>
            <person name="Anderluh G."/>
            <person name="Asadollahi M."/>
            <person name="Askin M."/>
            <person name="Barry K."/>
            <person name="Battaglia E."/>
            <person name="Bayram O."/>
            <person name="Benocci T."/>
            <person name="Braus-Stromeyer S.A."/>
            <person name="Caldana C."/>
            <person name="Canovas D."/>
            <person name="Cerqueira G.C."/>
            <person name="Chen F."/>
            <person name="Chen W."/>
            <person name="Choi C."/>
            <person name="Clum A."/>
            <person name="Dos Santos R.A."/>
            <person name="Damasio A.R."/>
            <person name="Diallinas G."/>
            <person name="Emri T."/>
            <person name="Fekete E."/>
            <person name="Flipphi M."/>
            <person name="Freyberg S."/>
            <person name="Gallo A."/>
            <person name="Gournas C."/>
            <person name="Habgood R."/>
            <person name="Hainaut M."/>
            <person name="Harispe M.L."/>
            <person name="Henrissat B."/>
            <person name="Hilden K.S."/>
            <person name="Hope R."/>
            <person name="Hossain A."/>
            <person name="Karabika E."/>
            <person name="Karaffa L."/>
            <person name="Karanyi Z."/>
            <person name="Krasevec N."/>
            <person name="Kuo A."/>
            <person name="Kusch H."/>
            <person name="LaButti K."/>
            <person name="Lagendijk E.L."/>
            <person name="Lapidus A."/>
            <person name="Levasseur A."/>
            <person name="Lindquist E."/>
            <person name="Lipzen A."/>
            <person name="Logrieco A.F."/>
            <person name="MacCabe A."/>
            <person name="Maekelae M.R."/>
            <person name="Malavazi I."/>
            <person name="Melin P."/>
            <person name="Meyer V."/>
            <person name="Mielnichuk N."/>
            <person name="Miskei M."/>
            <person name="Molnar A.P."/>
            <person name="Mule G."/>
            <person name="Ngan C.Y."/>
            <person name="Orejas M."/>
            <person name="Orosz E."/>
            <person name="Ouedraogo J.P."/>
            <person name="Overkamp K.M."/>
            <person name="Park H.-S."/>
            <person name="Perrone G."/>
            <person name="Piumi F."/>
            <person name="Punt P.J."/>
            <person name="Ram A.F."/>
            <person name="Ramon A."/>
            <person name="Rauscher S."/>
            <person name="Record E."/>
            <person name="Riano-Pachon D.M."/>
            <person name="Robert V."/>
            <person name="Roehrig J."/>
            <person name="Ruller R."/>
            <person name="Salamov A."/>
            <person name="Salih N.S."/>
            <person name="Samson R.A."/>
            <person name="Sandor E."/>
            <person name="Sanguinetti M."/>
            <person name="Schuetze T."/>
            <person name="Sepcic K."/>
            <person name="Shelest E."/>
            <person name="Sherlock G."/>
            <person name="Sophianopoulou V."/>
            <person name="Squina F.M."/>
            <person name="Sun H."/>
            <person name="Susca A."/>
            <person name="Todd R.B."/>
            <person name="Tsang A."/>
            <person name="Unkles S.E."/>
            <person name="van de Wiele N."/>
            <person name="van Rossen-Uffink D."/>
            <person name="Oliveira J.V."/>
            <person name="Vesth T.C."/>
            <person name="Visser J."/>
            <person name="Yu J.-H."/>
            <person name="Zhou M."/>
            <person name="Andersen M.R."/>
            <person name="Archer D.B."/>
            <person name="Baker S.E."/>
            <person name="Benoit I."/>
            <person name="Brakhage A.A."/>
            <person name="Braus G.H."/>
            <person name="Fischer R."/>
            <person name="Frisvad J.C."/>
            <person name="Goldman G.H."/>
            <person name="Houbraken J."/>
            <person name="Oakley B."/>
            <person name="Pocsi I."/>
            <person name="Scazzocchio C."/>
            <person name="Seiboth B."/>
            <person name="vanKuyk P.A."/>
            <person name="Wortman J."/>
            <person name="Dyer P.S."/>
            <person name="Grigoriev I.V."/>
        </authorList>
    </citation>
    <scope>NUCLEOTIDE SEQUENCE [LARGE SCALE GENOMIC DNA]</scope>
    <source>
        <strain evidence="2">CBS 583.65</strain>
    </source>
</reference>
<dbReference type="OrthoDB" id="10292388at2759"/>
<dbReference type="Proteomes" id="UP000184073">
    <property type="component" value="Unassembled WGS sequence"/>
</dbReference>
<dbReference type="EMBL" id="KV878131">
    <property type="protein sequence ID" value="OJJ03988.1"/>
    <property type="molecule type" value="Genomic_DNA"/>
</dbReference>